<sequence length="346" mass="37564">MGAGDMLNNQPMGLSEVQQTAFAPLVQLLEQELAGMGLHSPAARIQSLPEFTRYYLDVVQLLEAQVAGAAEHSPMSRGEVELMCRSTLSAVNLAEAIAICESFCAMLDPRAGRTGLREEGDSATFYLDSLRPATTTASSLVDITGLFAFQQLFQWLTGVELPLRQVGIGAIQRDDVIAFLKLFRAPVLAGGTRYTLVFDRSALELPVVRSQGDFAEFFAVFPCGVFEFTANSLPQQVAALLHAAIRQSEAVPGQAALAASLGIPLSTFRRHLAAAGTSFREIRERCLRDNAEQLLLRTELAIAEIAAQLGFSDASAFRRAFRQWLGVSPRAWRESTVAAQTAVLTR</sequence>
<dbReference type="InterPro" id="IPR020449">
    <property type="entry name" value="Tscrpt_reg_AraC-type_HTH"/>
</dbReference>
<dbReference type="InterPro" id="IPR032687">
    <property type="entry name" value="AraC-type_N"/>
</dbReference>
<dbReference type="Pfam" id="PF12625">
    <property type="entry name" value="Arabinose_bd"/>
    <property type="match status" value="1"/>
</dbReference>
<evidence type="ECO:0000259" key="4">
    <source>
        <dbReference type="PROSITE" id="PS01124"/>
    </source>
</evidence>
<feature type="domain" description="HTH araC/xylS-type" evidence="4">
    <location>
        <begin position="235"/>
        <end position="335"/>
    </location>
</feature>
<accession>A0ABT3TCR3</accession>
<evidence type="ECO:0000256" key="2">
    <source>
        <dbReference type="ARBA" id="ARBA00023125"/>
    </source>
</evidence>
<evidence type="ECO:0000313" key="6">
    <source>
        <dbReference type="Proteomes" id="UP001143362"/>
    </source>
</evidence>
<dbReference type="Pfam" id="PF12833">
    <property type="entry name" value="HTH_18"/>
    <property type="match status" value="1"/>
</dbReference>
<evidence type="ECO:0000313" key="5">
    <source>
        <dbReference type="EMBL" id="MCX2979591.1"/>
    </source>
</evidence>
<dbReference type="PANTHER" id="PTHR47894:SF1">
    <property type="entry name" value="HTH-TYPE TRANSCRIPTIONAL REGULATOR VQSM"/>
    <property type="match status" value="1"/>
</dbReference>
<dbReference type="PRINTS" id="PR00032">
    <property type="entry name" value="HTHARAC"/>
</dbReference>
<keyword evidence="3" id="KW-0804">Transcription</keyword>
<keyword evidence="1" id="KW-0805">Transcription regulation</keyword>
<organism evidence="5 6">
    <name type="scientific">Candidatus Litorirhabdus singularis</name>
    <dbReference type="NCBI Taxonomy" id="2518993"/>
    <lineage>
        <taxon>Bacteria</taxon>
        <taxon>Pseudomonadati</taxon>
        <taxon>Pseudomonadota</taxon>
        <taxon>Gammaproteobacteria</taxon>
        <taxon>Cellvibrionales</taxon>
        <taxon>Halieaceae</taxon>
        <taxon>Candidatus Litorirhabdus</taxon>
    </lineage>
</organism>
<dbReference type="InterPro" id="IPR018060">
    <property type="entry name" value="HTH_AraC"/>
</dbReference>
<evidence type="ECO:0000256" key="3">
    <source>
        <dbReference type="ARBA" id="ARBA00023163"/>
    </source>
</evidence>
<dbReference type="InterPro" id="IPR009057">
    <property type="entry name" value="Homeodomain-like_sf"/>
</dbReference>
<protein>
    <submittedName>
        <fullName evidence="5">AraC family transcriptional regulator</fullName>
    </submittedName>
</protein>
<dbReference type="PROSITE" id="PS01124">
    <property type="entry name" value="HTH_ARAC_FAMILY_2"/>
    <property type="match status" value="1"/>
</dbReference>
<dbReference type="PANTHER" id="PTHR47894">
    <property type="entry name" value="HTH-TYPE TRANSCRIPTIONAL REGULATOR GADX"/>
    <property type="match status" value="1"/>
</dbReference>
<keyword evidence="6" id="KW-1185">Reference proteome</keyword>
<dbReference type="SMART" id="SM00342">
    <property type="entry name" value="HTH_ARAC"/>
    <property type="match status" value="1"/>
</dbReference>
<reference evidence="5" key="1">
    <citation type="submission" date="2019-02" db="EMBL/GenBank/DDBJ databases">
        <authorList>
            <person name="Li S.-H."/>
        </authorList>
    </citation>
    <scope>NUCLEOTIDE SEQUENCE</scope>
    <source>
        <strain evidence="5">IMCC14734</strain>
    </source>
</reference>
<dbReference type="Gene3D" id="1.10.10.60">
    <property type="entry name" value="Homeodomain-like"/>
    <property type="match status" value="1"/>
</dbReference>
<keyword evidence="2" id="KW-0238">DNA-binding</keyword>
<proteinExistence type="predicted"/>
<gene>
    <name evidence="5" type="ORF">EYC98_01805</name>
</gene>
<dbReference type="Proteomes" id="UP001143362">
    <property type="component" value="Unassembled WGS sequence"/>
</dbReference>
<name>A0ABT3TCR3_9GAMM</name>
<dbReference type="EMBL" id="SHNN01000001">
    <property type="protein sequence ID" value="MCX2979591.1"/>
    <property type="molecule type" value="Genomic_DNA"/>
</dbReference>
<evidence type="ECO:0000256" key="1">
    <source>
        <dbReference type="ARBA" id="ARBA00023015"/>
    </source>
</evidence>
<comment type="caution">
    <text evidence="5">The sequence shown here is derived from an EMBL/GenBank/DDBJ whole genome shotgun (WGS) entry which is preliminary data.</text>
</comment>
<dbReference type="SUPFAM" id="SSF46689">
    <property type="entry name" value="Homeodomain-like"/>
    <property type="match status" value="1"/>
</dbReference>